<dbReference type="Proteomes" id="UP000502894">
    <property type="component" value="Chromosome"/>
</dbReference>
<dbReference type="Pfam" id="PF13409">
    <property type="entry name" value="GST_N_2"/>
    <property type="match status" value="1"/>
</dbReference>
<keyword evidence="3" id="KW-0808">Transferase</keyword>
<dbReference type="PROSITE" id="PS50404">
    <property type="entry name" value="GST_NTER"/>
    <property type="match status" value="1"/>
</dbReference>
<feature type="domain" description="GST N-terminal" evidence="1">
    <location>
        <begin position="1"/>
        <end position="62"/>
    </location>
</feature>
<dbReference type="PANTHER" id="PTHR43968:SF6">
    <property type="entry name" value="GLUTATHIONE S-TRANSFERASE OMEGA"/>
    <property type="match status" value="1"/>
</dbReference>
<dbReference type="GO" id="GO:0016740">
    <property type="term" value="F:transferase activity"/>
    <property type="evidence" value="ECO:0007669"/>
    <property type="project" value="UniProtKB-KW"/>
</dbReference>
<reference evidence="3" key="1">
    <citation type="journal article" date="2020" name="Microbiol. Resour. Announc.">
        <title>Complete Genome Sequence of Novel Psychrotolerant Legionella Strain TUM19329, Isolated from Antarctic Lake Sediment.</title>
        <authorList>
            <person name="Shimada S."/>
            <person name="Nakai R."/>
            <person name="Aoki K."/>
            <person name="Shimoeda N."/>
            <person name="Ohno G."/>
            <person name="Miyazaki Y."/>
            <person name="Kudoh S."/>
            <person name="Imura S."/>
            <person name="Watanabe K."/>
            <person name="Ishii Y."/>
            <person name="Tateda K."/>
        </authorList>
    </citation>
    <scope>NUCLEOTIDE SEQUENCE [LARGE SCALE GENOMIC DNA]</scope>
    <source>
        <strain evidence="3">TUM19329</strain>
    </source>
</reference>
<dbReference type="GO" id="GO:0005737">
    <property type="term" value="C:cytoplasm"/>
    <property type="evidence" value="ECO:0007669"/>
    <property type="project" value="TreeGrafter"/>
</dbReference>
<evidence type="ECO:0000313" key="4">
    <source>
        <dbReference type="Proteomes" id="UP000502894"/>
    </source>
</evidence>
<gene>
    <name evidence="3" type="ORF">TUM19329_09000</name>
</gene>
<dbReference type="KEGG" id="lant:TUM19329_09000"/>
<dbReference type="InterPro" id="IPR010987">
    <property type="entry name" value="Glutathione-S-Trfase_C-like"/>
</dbReference>
<name>A0A6F8T279_9GAMM</name>
<dbReference type="PANTHER" id="PTHR43968">
    <property type="match status" value="1"/>
</dbReference>
<dbReference type="InterPro" id="IPR004045">
    <property type="entry name" value="Glutathione_S-Trfase_N"/>
</dbReference>
<dbReference type="Pfam" id="PF00043">
    <property type="entry name" value="GST_C"/>
    <property type="match status" value="1"/>
</dbReference>
<dbReference type="InterPro" id="IPR036249">
    <property type="entry name" value="Thioredoxin-like_sf"/>
</dbReference>
<evidence type="ECO:0000313" key="3">
    <source>
        <dbReference type="EMBL" id="BCA94539.1"/>
    </source>
</evidence>
<dbReference type="SUPFAM" id="SSF47616">
    <property type="entry name" value="GST C-terminal domain-like"/>
    <property type="match status" value="1"/>
</dbReference>
<dbReference type="InterPro" id="IPR004046">
    <property type="entry name" value="GST_C"/>
</dbReference>
<protein>
    <submittedName>
        <fullName evidence="3">Glutathione S-transferase</fullName>
    </submittedName>
</protein>
<dbReference type="SUPFAM" id="SSF52833">
    <property type="entry name" value="Thioredoxin-like"/>
    <property type="match status" value="1"/>
</dbReference>
<accession>A0A6F8T279</accession>
<dbReference type="InterPro" id="IPR036282">
    <property type="entry name" value="Glutathione-S-Trfase_C_sf"/>
</dbReference>
<organism evidence="3 4">
    <name type="scientific">Legionella antarctica</name>
    <dbReference type="NCBI Taxonomy" id="2708020"/>
    <lineage>
        <taxon>Bacteria</taxon>
        <taxon>Pseudomonadati</taxon>
        <taxon>Pseudomonadota</taxon>
        <taxon>Gammaproteobacteria</taxon>
        <taxon>Legionellales</taxon>
        <taxon>Legionellaceae</taxon>
        <taxon>Legionella</taxon>
    </lineage>
</organism>
<evidence type="ECO:0000259" key="1">
    <source>
        <dbReference type="PROSITE" id="PS50404"/>
    </source>
</evidence>
<proteinExistence type="predicted"/>
<dbReference type="EMBL" id="AP022839">
    <property type="protein sequence ID" value="BCA94539.1"/>
    <property type="molecule type" value="Genomic_DNA"/>
</dbReference>
<dbReference type="CDD" id="cd03196">
    <property type="entry name" value="GST_C_5"/>
    <property type="match status" value="1"/>
</dbReference>
<feature type="domain" description="GST C-terminal" evidence="2">
    <location>
        <begin position="65"/>
        <end position="181"/>
    </location>
</feature>
<dbReference type="Gene3D" id="3.40.30.10">
    <property type="entry name" value="Glutaredoxin"/>
    <property type="match status" value="1"/>
</dbReference>
<evidence type="ECO:0000259" key="2">
    <source>
        <dbReference type="PROSITE" id="PS50405"/>
    </source>
</evidence>
<dbReference type="InterPro" id="IPR050983">
    <property type="entry name" value="GST_Omega/HSP26"/>
</dbReference>
<dbReference type="PROSITE" id="PS50405">
    <property type="entry name" value="GST_CTER"/>
    <property type="match status" value="1"/>
</dbReference>
<dbReference type="AlphaFoldDB" id="A0A6F8T279"/>
<sequence>MALTYARIEVNQHEVDLKNKPPELLAASSKGTVPVLLFEDGRVIEQSMDIVIWALSQFDPDGWLSTEFKDKGNELIYLNDITFKPLLDHYKYPQKSEKKDPFYYREKAKTYLEQLNLLLKNNGYLLANRISFADIALVPFIRQFYMVDKQWFEDSEYRHLQAWLHTFLNSELFLGVMHKRV</sequence>
<dbReference type="Gene3D" id="1.20.1050.10">
    <property type="match status" value="1"/>
</dbReference>
<keyword evidence="4" id="KW-1185">Reference proteome</keyword>